<reference evidence="3" key="2">
    <citation type="submission" date="2025-08" db="UniProtKB">
        <authorList>
            <consortium name="RefSeq"/>
        </authorList>
    </citation>
    <scope>IDENTIFICATION</scope>
    <source>
        <tissue evidence="3">Leaf</tissue>
    </source>
</reference>
<gene>
    <name evidence="3" type="primary">LOC109706598</name>
</gene>
<accession>A0A6P5EI28</accession>
<dbReference type="InterPro" id="IPR055411">
    <property type="entry name" value="LRR_FXL15/At3g58940/PEG3-like"/>
</dbReference>
<dbReference type="PANTHER" id="PTHR31639">
    <property type="entry name" value="F-BOX PROTEIN-LIKE"/>
    <property type="match status" value="1"/>
</dbReference>
<dbReference type="GeneID" id="109706598"/>
<dbReference type="InterPro" id="IPR053781">
    <property type="entry name" value="F-box_AtFBL13-like"/>
</dbReference>
<dbReference type="InterPro" id="IPR032675">
    <property type="entry name" value="LRR_dom_sf"/>
</dbReference>
<dbReference type="RefSeq" id="XP_020083126.1">
    <property type="nucleotide sequence ID" value="XM_020227537.1"/>
</dbReference>
<dbReference type="InterPro" id="IPR036047">
    <property type="entry name" value="F-box-like_dom_sf"/>
</dbReference>
<dbReference type="SUPFAM" id="SSF52047">
    <property type="entry name" value="RNI-like"/>
    <property type="match status" value="1"/>
</dbReference>
<evidence type="ECO:0000259" key="1">
    <source>
        <dbReference type="PROSITE" id="PS50181"/>
    </source>
</evidence>
<dbReference type="PROSITE" id="PS50181">
    <property type="entry name" value="FBOX"/>
    <property type="match status" value="1"/>
</dbReference>
<sequence length="637" mass="71577">MAPAIDRISALPDELLGDIISLLPLEDMLRTSVLSRRWRRVWTSAIALDFTDAADGDGDDNVYISRIDRCLEQLSASPSCTEIRSIIFPAIQDSVVADRWIRFAAAHSVERLEFIVPTGCPALLPLSLFELCRSLTVLDLSGYAIPPLPAAFPFGPAFPSLRTLSLLSVSIPTPQALLASCPAIEHLSLRLSSGVDRLPASIFRSCPLLSTLRLINCSIPRENRSAFRPPAFPSLRALDLDIVRIATPHLLLASCPVVTDLTVRNPPEGFPFRLVTRPTISTLRVFGGTLRPTLPAPSVRTLVLSNLKIVNPPLLLREFQGLQLLSLYRVRIEPGADSGILVQAPRIRHLMVQDSDDLGSVVVAKTPQLRRLFYWGDIRFLRVFEDAVPKLEEAFLHSTANSPFDGGYPRWKILMLPIAHVRLLSVNWWFIHEFMRGCPVGSERLKFDKLKEFHWWPVYKKDAVGLYEQWYMKKLSPTVVSSLFTFLECCPNVQHLCVVSTCGINQSIPPAVPSPEENEDEFVINMENSIHINLIDGLQIAQRVRQISWSLLPQLKEFTLYQFSGELGDMCLLHIVALRCRALRHIRLHYVEGSRGATHRIQSSLRSHFFKFSPNAILHFLKSSSDETCPMHSVLNV</sequence>
<evidence type="ECO:0000313" key="3">
    <source>
        <dbReference type="RefSeq" id="XP_020083126.1"/>
    </source>
</evidence>
<proteinExistence type="predicted"/>
<name>A0A6P5EI28_ANACO</name>
<dbReference type="SUPFAM" id="SSF81383">
    <property type="entry name" value="F-box domain"/>
    <property type="match status" value="1"/>
</dbReference>
<dbReference type="SMART" id="SM00256">
    <property type="entry name" value="FBOX"/>
    <property type="match status" value="1"/>
</dbReference>
<organism evidence="2 3">
    <name type="scientific">Ananas comosus</name>
    <name type="common">Pineapple</name>
    <name type="synonym">Ananas ananas</name>
    <dbReference type="NCBI Taxonomy" id="4615"/>
    <lineage>
        <taxon>Eukaryota</taxon>
        <taxon>Viridiplantae</taxon>
        <taxon>Streptophyta</taxon>
        <taxon>Embryophyta</taxon>
        <taxon>Tracheophyta</taxon>
        <taxon>Spermatophyta</taxon>
        <taxon>Magnoliopsida</taxon>
        <taxon>Liliopsida</taxon>
        <taxon>Poales</taxon>
        <taxon>Bromeliaceae</taxon>
        <taxon>Bromelioideae</taxon>
        <taxon>Ananas</taxon>
    </lineage>
</organism>
<feature type="domain" description="F-box" evidence="1">
    <location>
        <begin position="5"/>
        <end position="53"/>
    </location>
</feature>
<dbReference type="AlphaFoldDB" id="A0A6P5EI28"/>
<dbReference type="PANTHER" id="PTHR31639:SF42">
    <property type="entry name" value="OS02G0160200 PROTEIN"/>
    <property type="match status" value="1"/>
</dbReference>
<dbReference type="OrthoDB" id="1163429at2759"/>
<dbReference type="Proteomes" id="UP000515123">
    <property type="component" value="Linkage group 2"/>
</dbReference>
<reference evidence="2" key="1">
    <citation type="journal article" date="2015" name="Nat. Genet.">
        <title>The pineapple genome and the evolution of CAM photosynthesis.</title>
        <authorList>
            <person name="Ming R."/>
            <person name="VanBuren R."/>
            <person name="Wai C.M."/>
            <person name="Tang H."/>
            <person name="Schatz M.C."/>
            <person name="Bowers J.E."/>
            <person name="Lyons E."/>
            <person name="Wang M.L."/>
            <person name="Chen J."/>
            <person name="Biggers E."/>
            <person name="Zhang J."/>
            <person name="Huang L."/>
            <person name="Zhang L."/>
            <person name="Miao W."/>
            <person name="Zhang J."/>
            <person name="Ye Z."/>
            <person name="Miao C."/>
            <person name="Lin Z."/>
            <person name="Wang H."/>
            <person name="Zhou H."/>
            <person name="Yim W.C."/>
            <person name="Priest H.D."/>
            <person name="Zheng C."/>
            <person name="Woodhouse M."/>
            <person name="Edger P.P."/>
            <person name="Guyot R."/>
            <person name="Guo H.B."/>
            <person name="Guo H."/>
            <person name="Zheng G."/>
            <person name="Singh R."/>
            <person name="Sharma A."/>
            <person name="Min X."/>
            <person name="Zheng Y."/>
            <person name="Lee H."/>
            <person name="Gurtowski J."/>
            <person name="Sedlazeck F.J."/>
            <person name="Harkess A."/>
            <person name="McKain M.R."/>
            <person name="Liao Z."/>
            <person name="Fang J."/>
            <person name="Liu J."/>
            <person name="Zhang X."/>
            <person name="Zhang Q."/>
            <person name="Hu W."/>
            <person name="Qin Y."/>
            <person name="Wang K."/>
            <person name="Chen L.Y."/>
            <person name="Shirley N."/>
            <person name="Lin Y.R."/>
            <person name="Liu L.Y."/>
            <person name="Hernandez A.G."/>
            <person name="Wright C.L."/>
            <person name="Bulone V."/>
            <person name="Tuskan G.A."/>
            <person name="Heath K."/>
            <person name="Zee F."/>
            <person name="Moore P.H."/>
            <person name="Sunkar R."/>
            <person name="Leebens-Mack J.H."/>
            <person name="Mockler T."/>
            <person name="Bennetzen J.L."/>
            <person name="Freeling M."/>
            <person name="Sankoff D."/>
            <person name="Paterson A.H."/>
            <person name="Zhu X."/>
            <person name="Yang X."/>
            <person name="Smith J.A."/>
            <person name="Cushman J.C."/>
            <person name="Paull R.E."/>
            <person name="Yu Q."/>
        </authorList>
    </citation>
    <scope>NUCLEOTIDE SEQUENCE [LARGE SCALE GENOMIC DNA]</scope>
    <source>
        <strain evidence="2">cv. F153</strain>
    </source>
</reference>
<protein>
    <submittedName>
        <fullName evidence="3">Uncharacterized protein LOC109706598 isoform X1</fullName>
    </submittedName>
</protein>
<dbReference type="Gene3D" id="3.80.10.10">
    <property type="entry name" value="Ribonuclease Inhibitor"/>
    <property type="match status" value="1"/>
</dbReference>
<evidence type="ECO:0000313" key="2">
    <source>
        <dbReference type="Proteomes" id="UP000515123"/>
    </source>
</evidence>
<dbReference type="Pfam" id="PF00646">
    <property type="entry name" value="F-box"/>
    <property type="match status" value="1"/>
</dbReference>
<keyword evidence="2" id="KW-1185">Reference proteome</keyword>
<dbReference type="Gene3D" id="1.20.1280.50">
    <property type="match status" value="1"/>
</dbReference>
<dbReference type="Pfam" id="PF24758">
    <property type="entry name" value="LRR_At5g56370"/>
    <property type="match status" value="1"/>
</dbReference>
<dbReference type="CDD" id="cd22160">
    <property type="entry name" value="F-box_AtFBL13-like"/>
    <property type="match status" value="1"/>
</dbReference>
<dbReference type="InterPro" id="IPR001810">
    <property type="entry name" value="F-box_dom"/>
</dbReference>